<accession>A0A317C9H0</accession>
<gene>
    <name evidence="2" type="ORF">DKT75_13480</name>
</gene>
<keyword evidence="3" id="KW-1185">Reference proteome</keyword>
<evidence type="ECO:0000256" key="1">
    <source>
        <dbReference type="SAM" id="SignalP"/>
    </source>
</evidence>
<evidence type="ECO:0000313" key="2">
    <source>
        <dbReference type="EMBL" id="PWQ95345.1"/>
    </source>
</evidence>
<comment type="caution">
    <text evidence="2">The sequence shown here is derived from an EMBL/GenBank/DDBJ whole genome shotgun (WGS) entry which is preliminary data.</text>
</comment>
<proteinExistence type="predicted"/>
<reference evidence="2 3" key="1">
    <citation type="submission" date="2018-05" db="EMBL/GenBank/DDBJ databases">
        <title>Leucothrix arctica sp. nov., isolated from Arctic seawater.</title>
        <authorList>
            <person name="Choi A."/>
            <person name="Baek K."/>
        </authorList>
    </citation>
    <scope>NUCLEOTIDE SEQUENCE [LARGE SCALE GENOMIC DNA]</scope>
    <source>
        <strain evidence="2 3">IMCC9719</strain>
    </source>
</reference>
<dbReference type="RefSeq" id="WP_109823957.1">
    <property type="nucleotide sequence ID" value="NZ_QGKL01000035.1"/>
</dbReference>
<dbReference type="AlphaFoldDB" id="A0A317C9H0"/>
<sequence>MTRFAVILVIGLLSSSSVIADSHKAITSSATGQAVTNISANGGYPFDGRVDEKSDLDDLLTLAWGEASLGLHRGHREVRAVLEVFLGINHDEMHVLMEDHNLNLAKTCEYLGLEPEKLVESLTASFNPFIQQGVDGGVITATEAESWKKQIRGEFSRRVYWVG</sequence>
<feature type="chain" id="PRO_5016326927" evidence="1">
    <location>
        <begin position="21"/>
        <end position="163"/>
    </location>
</feature>
<name>A0A317C9H0_9GAMM</name>
<dbReference type="EMBL" id="QGKL01000035">
    <property type="protein sequence ID" value="PWQ95345.1"/>
    <property type="molecule type" value="Genomic_DNA"/>
</dbReference>
<dbReference type="OrthoDB" id="7062194at2"/>
<keyword evidence="1" id="KW-0732">Signal</keyword>
<feature type="signal peptide" evidence="1">
    <location>
        <begin position="1"/>
        <end position="20"/>
    </location>
</feature>
<organism evidence="2 3">
    <name type="scientific">Leucothrix arctica</name>
    <dbReference type="NCBI Taxonomy" id="1481894"/>
    <lineage>
        <taxon>Bacteria</taxon>
        <taxon>Pseudomonadati</taxon>
        <taxon>Pseudomonadota</taxon>
        <taxon>Gammaproteobacteria</taxon>
        <taxon>Thiotrichales</taxon>
        <taxon>Thiotrichaceae</taxon>
        <taxon>Leucothrix</taxon>
    </lineage>
</organism>
<protein>
    <submittedName>
        <fullName evidence="2">Uncharacterized protein</fullName>
    </submittedName>
</protein>
<evidence type="ECO:0000313" key="3">
    <source>
        <dbReference type="Proteomes" id="UP000245506"/>
    </source>
</evidence>
<dbReference type="Proteomes" id="UP000245506">
    <property type="component" value="Unassembled WGS sequence"/>
</dbReference>